<evidence type="ECO:0000313" key="1">
    <source>
        <dbReference type="EMBL" id="KAJ1214534.1"/>
    </source>
</evidence>
<proteinExistence type="predicted"/>
<comment type="caution">
    <text evidence="1">The sequence shown here is derived from an EMBL/GenBank/DDBJ whole genome shotgun (WGS) entry which is preliminary data.</text>
</comment>
<keyword evidence="2" id="KW-1185">Reference proteome</keyword>
<protein>
    <submittedName>
        <fullName evidence="1">Uncharacterized protein</fullName>
    </submittedName>
</protein>
<reference evidence="1" key="1">
    <citation type="journal article" date="2022" name="bioRxiv">
        <title>Sequencing and chromosome-scale assembly of the giantPleurodeles waltlgenome.</title>
        <authorList>
            <person name="Brown T."/>
            <person name="Elewa A."/>
            <person name="Iarovenko S."/>
            <person name="Subramanian E."/>
            <person name="Araus A.J."/>
            <person name="Petzold A."/>
            <person name="Susuki M."/>
            <person name="Suzuki K.-i.T."/>
            <person name="Hayashi T."/>
            <person name="Toyoda A."/>
            <person name="Oliveira C."/>
            <person name="Osipova E."/>
            <person name="Leigh N.D."/>
            <person name="Simon A."/>
            <person name="Yun M.H."/>
        </authorList>
    </citation>
    <scope>NUCLEOTIDE SEQUENCE</scope>
    <source>
        <strain evidence="1">20211129_DDA</strain>
        <tissue evidence="1">Liver</tissue>
    </source>
</reference>
<organism evidence="1 2">
    <name type="scientific">Pleurodeles waltl</name>
    <name type="common">Iberian ribbed newt</name>
    <dbReference type="NCBI Taxonomy" id="8319"/>
    <lineage>
        <taxon>Eukaryota</taxon>
        <taxon>Metazoa</taxon>
        <taxon>Chordata</taxon>
        <taxon>Craniata</taxon>
        <taxon>Vertebrata</taxon>
        <taxon>Euteleostomi</taxon>
        <taxon>Amphibia</taxon>
        <taxon>Batrachia</taxon>
        <taxon>Caudata</taxon>
        <taxon>Salamandroidea</taxon>
        <taxon>Salamandridae</taxon>
        <taxon>Pleurodelinae</taxon>
        <taxon>Pleurodeles</taxon>
    </lineage>
</organism>
<gene>
    <name evidence="1" type="ORF">NDU88_002152</name>
</gene>
<dbReference type="Proteomes" id="UP001066276">
    <property type="component" value="Chromosome 1_1"/>
</dbReference>
<accession>A0AAV7WKF2</accession>
<dbReference type="EMBL" id="JANPWB010000001">
    <property type="protein sequence ID" value="KAJ1214534.1"/>
    <property type="molecule type" value="Genomic_DNA"/>
</dbReference>
<evidence type="ECO:0000313" key="2">
    <source>
        <dbReference type="Proteomes" id="UP001066276"/>
    </source>
</evidence>
<name>A0AAV7WKF2_PLEWA</name>
<dbReference type="AlphaFoldDB" id="A0AAV7WKF2"/>
<sequence length="105" mass="11450">MAPLLLGHRDDPRSLWDSDPTALLTDGDKHWAVLEQAVVDAEWYLKRPTEIGDTTAGSRPSGEAKSSVGCSARPQVLLEGQEVHANAVAVVARSYMCQMACWDEL</sequence>